<proteinExistence type="predicted"/>
<keyword evidence="1" id="KW-0732">Signal</keyword>
<evidence type="ECO:0000313" key="2">
    <source>
        <dbReference type="EMBL" id="MCG2613741.1"/>
    </source>
</evidence>
<reference evidence="2" key="1">
    <citation type="submission" date="2022-01" db="EMBL/GenBank/DDBJ databases">
        <authorList>
            <person name="Jo J.-H."/>
            <person name="Im W.-T."/>
        </authorList>
    </citation>
    <scope>NUCLEOTIDE SEQUENCE</scope>
    <source>
        <strain evidence="2">NA20</strain>
    </source>
</reference>
<evidence type="ECO:0000313" key="3">
    <source>
        <dbReference type="Proteomes" id="UP001165367"/>
    </source>
</evidence>
<dbReference type="RefSeq" id="WP_237869431.1">
    <property type="nucleotide sequence ID" value="NZ_JAKLTR010000003.1"/>
</dbReference>
<feature type="signal peptide" evidence="1">
    <location>
        <begin position="1"/>
        <end position="19"/>
    </location>
</feature>
<feature type="chain" id="PRO_5045994810" evidence="1">
    <location>
        <begin position="20"/>
        <end position="661"/>
    </location>
</feature>
<organism evidence="2 3">
    <name type="scientific">Terrimonas ginsenosidimutans</name>
    <dbReference type="NCBI Taxonomy" id="2908004"/>
    <lineage>
        <taxon>Bacteria</taxon>
        <taxon>Pseudomonadati</taxon>
        <taxon>Bacteroidota</taxon>
        <taxon>Chitinophagia</taxon>
        <taxon>Chitinophagales</taxon>
        <taxon>Chitinophagaceae</taxon>
        <taxon>Terrimonas</taxon>
    </lineage>
</organism>
<comment type="caution">
    <text evidence="2">The sequence shown here is derived from an EMBL/GenBank/DDBJ whole genome shotgun (WGS) entry which is preliminary data.</text>
</comment>
<sequence>MQKTILILGCFFLLSTTHAQFTYKIKADSVKITNDSCTAELILENSTKSVNGFLYNKGNGRTEFRKGLIKLNDTSYIIGADTLRFRDHGTGYILNRNNVAQTNSGFWVTQNSQIDGRLSINPPVSVPSGYQLVVGGNSITYGNARARRLQLVESPYEGQDYSAVNYGPSLNAIATLNITNGLTGSPHILLQGNGGAGGAVSHPMVFFGDNQKAYAAVQGITRGGWGIAQPFGDLAFHTAPDSSVFALLERMRLTSKGNLAVGTLNDQGFRINVVGGDIAVGGIRIGHGNGNNMENVAIGEEALKVNGTGNYLTAIGRYTLTSNTTGQYNTAIGPFVLRKNTTGYGNTAIAYMAMEENISGTNNTAVGSQTLRYNTSGQFNSAFGANALRLNTTGEDNTGLGMYALQNNTTGSYNTAVGLYAMNSNTTGTFNTAIGRTALNNNISGNTNAALGQSSLGALTTGDLNIGIGYQAGLQQTSGNGNIFIGTSTTSPASATASNQLNIGNWIYGQSGKIGINTTSPTARLTIAAGTDVGQTAPLKFTAGTNLATPENGAVEYNGTNYFVTSDDTRYTLAKTLTNTGSLNFPSTAANSSSDLTITINGAADGDAVSLGVPSAAVQTNSNYTAWVSAANTITIRFTNNDGSTAKDPATGTFRVTVLKY</sequence>
<evidence type="ECO:0000256" key="1">
    <source>
        <dbReference type="SAM" id="SignalP"/>
    </source>
</evidence>
<dbReference type="Proteomes" id="UP001165367">
    <property type="component" value="Unassembled WGS sequence"/>
</dbReference>
<keyword evidence="3" id="KW-1185">Reference proteome</keyword>
<protein>
    <submittedName>
        <fullName evidence="2">Uncharacterized protein</fullName>
    </submittedName>
</protein>
<name>A0ABS9KN50_9BACT</name>
<accession>A0ABS9KN50</accession>
<dbReference type="EMBL" id="JAKLTR010000003">
    <property type="protein sequence ID" value="MCG2613741.1"/>
    <property type="molecule type" value="Genomic_DNA"/>
</dbReference>
<gene>
    <name evidence="2" type="ORF">LZZ85_05595</name>
</gene>